<organism evidence="5 6">
    <name type="scientific">Aspergillus tanneri</name>
    <dbReference type="NCBI Taxonomy" id="1220188"/>
    <lineage>
        <taxon>Eukaryota</taxon>
        <taxon>Fungi</taxon>
        <taxon>Dikarya</taxon>
        <taxon>Ascomycota</taxon>
        <taxon>Pezizomycotina</taxon>
        <taxon>Eurotiomycetes</taxon>
        <taxon>Eurotiomycetidae</taxon>
        <taxon>Eurotiales</taxon>
        <taxon>Aspergillaceae</taxon>
        <taxon>Aspergillus</taxon>
        <taxon>Aspergillus subgen. Circumdati</taxon>
    </lineage>
</organism>
<dbReference type="InterPro" id="IPR029058">
    <property type="entry name" value="AB_hydrolase_fold"/>
</dbReference>
<feature type="chain" id="PRO_5024468969" description="Carboxylic ester hydrolase" evidence="3">
    <location>
        <begin position="20"/>
        <end position="562"/>
    </location>
</feature>
<dbReference type="InterPro" id="IPR002018">
    <property type="entry name" value="CarbesteraseB"/>
</dbReference>
<dbReference type="OrthoDB" id="408631at2759"/>
<keyword evidence="3" id="KW-0732">Signal</keyword>
<feature type="signal peptide" evidence="3">
    <location>
        <begin position="1"/>
        <end position="19"/>
    </location>
</feature>
<dbReference type="RefSeq" id="XP_033427317.1">
    <property type="nucleotide sequence ID" value="XM_033568511.1"/>
</dbReference>
<dbReference type="EC" id="3.1.1.-" evidence="3"/>
<dbReference type="GeneID" id="54326540"/>
<dbReference type="PROSITE" id="PS00122">
    <property type="entry name" value="CARBOXYLESTERASE_B_1"/>
    <property type="match status" value="1"/>
</dbReference>
<dbReference type="PANTHER" id="PTHR11559">
    <property type="entry name" value="CARBOXYLESTERASE"/>
    <property type="match status" value="1"/>
</dbReference>
<dbReference type="Proteomes" id="UP000324241">
    <property type="component" value="Unassembled WGS sequence"/>
</dbReference>
<protein>
    <recommendedName>
        <fullName evidence="3">Carboxylic ester hydrolase</fullName>
        <ecNumber evidence="3">3.1.1.-</ecNumber>
    </recommendedName>
</protein>
<dbReference type="InterPro" id="IPR050309">
    <property type="entry name" value="Type-B_Carboxylest/Lipase"/>
</dbReference>
<dbReference type="InterPro" id="IPR019826">
    <property type="entry name" value="Carboxylesterase_B_AS"/>
</dbReference>
<dbReference type="Pfam" id="PF00135">
    <property type="entry name" value="COesterase"/>
    <property type="match status" value="1"/>
</dbReference>
<evidence type="ECO:0000256" key="3">
    <source>
        <dbReference type="RuleBase" id="RU361235"/>
    </source>
</evidence>
<dbReference type="GO" id="GO:0016787">
    <property type="term" value="F:hydrolase activity"/>
    <property type="evidence" value="ECO:0007669"/>
    <property type="project" value="UniProtKB-KW"/>
</dbReference>
<comment type="caution">
    <text evidence="5">The sequence shown here is derived from an EMBL/GenBank/DDBJ whole genome shotgun (WGS) entry which is preliminary data.</text>
</comment>
<evidence type="ECO:0000259" key="4">
    <source>
        <dbReference type="Pfam" id="PF00135"/>
    </source>
</evidence>
<dbReference type="AlphaFoldDB" id="A0A5M9MPY3"/>
<feature type="domain" description="Carboxylesterase type B" evidence="4">
    <location>
        <begin position="38"/>
        <end position="544"/>
    </location>
</feature>
<evidence type="ECO:0000313" key="5">
    <source>
        <dbReference type="EMBL" id="KAA8647956.1"/>
    </source>
</evidence>
<gene>
    <name evidence="5" type="ORF">ATNIH1004_003838</name>
</gene>
<dbReference type="EMBL" id="QUQM01000003">
    <property type="protein sequence ID" value="KAA8647956.1"/>
    <property type="molecule type" value="Genomic_DNA"/>
</dbReference>
<dbReference type="Gene3D" id="3.40.50.1820">
    <property type="entry name" value="alpha/beta hydrolase"/>
    <property type="match status" value="1"/>
</dbReference>
<sequence>MLLTVSLILLLPWASTALADLPIVDLGYQRHQAIAFNSTGHYYSFTNIRYAKPPLGALRFAPPVPPDKRTRDVVNGTGLGYICPQAQPCWSNVQYQFVSAVSAGTPFNFNASYEQVYINDSCTTPPPVAEADPRSSEDCLFLDVHVPKAVLLNRSHTLYRPRAHQKGGAPVLVYLQDGAYVSGSKSDQNPAGLIAKSREDGSPGIIYVGMNYRLGVFGWLSGGKFRSSGGTPNLGLHDQRLALEWIQRNIHLFGGDPSRVTVMGVSAGGGSITMQMTAYGRAIPPPFAQVIAQSPAWEPGTKTPEIENDIFDTFLASLNVSRLEQARSLPSQALISANYFLVASRPYGGGFLGPAIDGDFVPDSPKRLLLQRKVVPAVRILTSYTSNEGFALAPANVTDDASFKRYVDLMLKSTNASVRYHTEHVLYPPIFNGSMPYRTQHERANLFWSELIASCNTRYLHFAVNTPGYAIKYSVPPAMHLSDTPSVFYNGPVSDSSVNATIAELMQRQIVRFVKTGDPNSKGDPKVPVHEGQVLDLGDYGVKVESDSTANYRCEYWQTVQF</sequence>
<comment type="similarity">
    <text evidence="1 3">Belongs to the type-B carboxylesterase/lipase family.</text>
</comment>
<dbReference type="SUPFAM" id="SSF53474">
    <property type="entry name" value="alpha/beta-Hydrolases"/>
    <property type="match status" value="1"/>
</dbReference>
<dbReference type="VEuPathDB" id="FungiDB:EYZ11_009179"/>
<reference evidence="5 6" key="1">
    <citation type="submission" date="2019-08" db="EMBL/GenBank/DDBJ databases">
        <title>The genome sequence of a newly discovered highly antifungal drug resistant Aspergillus species, Aspergillus tanneri NIH 1004.</title>
        <authorList>
            <person name="Mounaud S."/>
            <person name="Singh I."/>
            <person name="Joardar V."/>
            <person name="Pakala S."/>
            <person name="Pakala S."/>
            <person name="Venepally P."/>
            <person name="Chung J.K."/>
            <person name="Losada L."/>
            <person name="Nierman W.C."/>
        </authorList>
    </citation>
    <scope>NUCLEOTIDE SEQUENCE [LARGE SCALE GENOMIC DNA]</scope>
    <source>
        <strain evidence="5 6">NIH1004</strain>
    </source>
</reference>
<evidence type="ECO:0000256" key="1">
    <source>
        <dbReference type="ARBA" id="ARBA00005964"/>
    </source>
</evidence>
<evidence type="ECO:0000256" key="2">
    <source>
        <dbReference type="ARBA" id="ARBA00022801"/>
    </source>
</evidence>
<name>A0A5M9MPY3_9EURO</name>
<proteinExistence type="inferred from homology"/>
<evidence type="ECO:0000313" key="6">
    <source>
        <dbReference type="Proteomes" id="UP000324241"/>
    </source>
</evidence>
<keyword evidence="2 3" id="KW-0378">Hydrolase</keyword>
<accession>A0A5M9MPY3</accession>